<dbReference type="Pfam" id="PF00293">
    <property type="entry name" value="NUDIX"/>
    <property type="match status" value="1"/>
</dbReference>
<dbReference type="InterPro" id="IPR000086">
    <property type="entry name" value="NUDIX_hydrolase_dom"/>
</dbReference>
<evidence type="ECO:0000259" key="6">
    <source>
        <dbReference type="PROSITE" id="PS51462"/>
    </source>
</evidence>
<protein>
    <submittedName>
        <fullName evidence="7">8-oxo-dGTP diphosphatase</fullName>
        <ecNumber evidence="7">3.6.1.55</ecNumber>
    </submittedName>
</protein>
<dbReference type="EC" id="3.6.1.55" evidence="7"/>
<gene>
    <name evidence="7" type="primary">mutX_6</name>
    <name evidence="7" type="ORF">SDC9_183744</name>
</gene>
<reference evidence="7" key="1">
    <citation type="submission" date="2019-08" db="EMBL/GenBank/DDBJ databases">
        <authorList>
            <person name="Kucharzyk K."/>
            <person name="Murdoch R.W."/>
            <person name="Higgins S."/>
            <person name="Loffler F."/>
        </authorList>
    </citation>
    <scope>NUCLEOTIDE SEQUENCE</scope>
</reference>
<dbReference type="SUPFAM" id="SSF55811">
    <property type="entry name" value="Nudix"/>
    <property type="match status" value="1"/>
</dbReference>
<dbReference type="GO" id="GO:0008413">
    <property type="term" value="F:8-oxo-7,8-dihydroguanosine triphosphate pyrophosphatase activity"/>
    <property type="evidence" value="ECO:0007669"/>
    <property type="project" value="InterPro"/>
</dbReference>
<keyword evidence="4 7" id="KW-0378">Hydrolase</keyword>
<accession>A0A645HB28</accession>
<dbReference type="EMBL" id="VSSQ01090257">
    <property type="protein sequence ID" value="MPN36235.1"/>
    <property type="molecule type" value="Genomic_DNA"/>
</dbReference>
<dbReference type="PANTHER" id="PTHR43758:SF2">
    <property type="entry name" value="OXIDIZED PURINE NUCLEOSIDE TRIPHOSPHATE HYDROLASE"/>
    <property type="match status" value="1"/>
</dbReference>
<dbReference type="GO" id="GO:0005737">
    <property type="term" value="C:cytoplasm"/>
    <property type="evidence" value="ECO:0007669"/>
    <property type="project" value="TreeGrafter"/>
</dbReference>
<comment type="similarity">
    <text evidence="2">Belongs to the Nudix hydrolase family.</text>
</comment>
<dbReference type="PROSITE" id="PS00893">
    <property type="entry name" value="NUDIX_BOX"/>
    <property type="match status" value="1"/>
</dbReference>
<comment type="caution">
    <text evidence="7">The sequence shown here is derived from an EMBL/GenBank/DDBJ whole genome shotgun (WGS) entry which is preliminary data.</text>
</comment>
<evidence type="ECO:0000256" key="5">
    <source>
        <dbReference type="ARBA" id="ARBA00022842"/>
    </source>
</evidence>
<dbReference type="InterPro" id="IPR015797">
    <property type="entry name" value="NUDIX_hydrolase-like_dom_sf"/>
</dbReference>
<name>A0A645HB28_9ZZZZ</name>
<evidence type="ECO:0000256" key="4">
    <source>
        <dbReference type="ARBA" id="ARBA00022801"/>
    </source>
</evidence>
<dbReference type="PANTHER" id="PTHR43758">
    <property type="entry name" value="7,8-DIHYDRO-8-OXOGUANINE TRIPHOSPHATASE"/>
    <property type="match status" value="1"/>
</dbReference>
<keyword evidence="5" id="KW-0460">Magnesium</keyword>
<evidence type="ECO:0000256" key="1">
    <source>
        <dbReference type="ARBA" id="ARBA00001946"/>
    </source>
</evidence>
<evidence type="ECO:0000313" key="7">
    <source>
        <dbReference type="EMBL" id="MPN36235.1"/>
    </source>
</evidence>
<feature type="domain" description="Nudix hydrolase" evidence="6">
    <location>
        <begin position="1"/>
        <end position="128"/>
    </location>
</feature>
<dbReference type="CDD" id="cd18886">
    <property type="entry name" value="NUDIX_MutT_Nudt1"/>
    <property type="match status" value="1"/>
</dbReference>
<dbReference type="GO" id="GO:0006281">
    <property type="term" value="P:DNA repair"/>
    <property type="evidence" value="ECO:0007669"/>
    <property type="project" value="InterPro"/>
</dbReference>
<dbReference type="AlphaFoldDB" id="A0A645HB28"/>
<keyword evidence="3" id="KW-0479">Metal-binding</keyword>
<dbReference type="Gene3D" id="3.90.79.10">
    <property type="entry name" value="Nucleoside Triphosphate Pyrophosphohydrolase"/>
    <property type="match status" value="1"/>
</dbReference>
<dbReference type="GO" id="GO:0035539">
    <property type="term" value="F:8-oxo-7,8-dihydrodeoxyguanosine triphosphate pyrophosphatase activity"/>
    <property type="evidence" value="ECO:0007669"/>
    <property type="project" value="UniProtKB-EC"/>
</dbReference>
<dbReference type="GO" id="GO:0046872">
    <property type="term" value="F:metal ion binding"/>
    <property type="evidence" value="ECO:0007669"/>
    <property type="project" value="UniProtKB-KW"/>
</dbReference>
<proteinExistence type="inferred from homology"/>
<evidence type="ECO:0000256" key="3">
    <source>
        <dbReference type="ARBA" id="ARBA00022723"/>
    </source>
</evidence>
<dbReference type="InterPro" id="IPR020084">
    <property type="entry name" value="NUDIX_hydrolase_CS"/>
</dbReference>
<dbReference type="PRINTS" id="PR01402">
    <property type="entry name" value="MUTATORMUTX"/>
</dbReference>
<dbReference type="PROSITE" id="PS51462">
    <property type="entry name" value="NUDIX"/>
    <property type="match status" value="1"/>
</dbReference>
<dbReference type="InterPro" id="IPR003562">
    <property type="entry name" value="Mutator_MutX_prot"/>
</dbReference>
<comment type="cofactor">
    <cofactor evidence="1">
        <name>Mg(2+)</name>
        <dbReference type="ChEBI" id="CHEBI:18420"/>
    </cofactor>
</comment>
<sequence length="155" mass="18191">MLTTLCYIEKDNQFLMMHRTKKQNDANAGKWIGLGGKFKDYESPEECVLREVKEETGLNLIQLSFRGIITFTNNDNWTEYMFLFTSTEFSGTLDFDCNEGELAWINKDEVTQLNLWEGDKYFLEKLVTDDSFFTMKLSYNGDKLIEAIYNNEKIH</sequence>
<organism evidence="7">
    <name type="scientific">bioreactor metagenome</name>
    <dbReference type="NCBI Taxonomy" id="1076179"/>
    <lineage>
        <taxon>unclassified sequences</taxon>
        <taxon>metagenomes</taxon>
        <taxon>ecological metagenomes</taxon>
    </lineage>
</organism>
<evidence type="ECO:0000256" key="2">
    <source>
        <dbReference type="ARBA" id="ARBA00005582"/>
    </source>
</evidence>